<dbReference type="RefSeq" id="WP_078809757.1">
    <property type="nucleotide sequence ID" value="NZ_FUWM01000009.1"/>
</dbReference>
<protein>
    <recommendedName>
        <fullName evidence="3">Carboxypeptidase regulatory-like domain-containing protein</fullName>
    </recommendedName>
</protein>
<evidence type="ECO:0000313" key="1">
    <source>
        <dbReference type="EMBL" id="SJZ58963.1"/>
    </source>
</evidence>
<dbReference type="STRING" id="142842.SAMN02745118_01273"/>
<evidence type="ECO:0000313" key="2">
    <source>
        <dbReference type="Proteomes" id="UP000190625"/>
    </source>
</evidence>
<dbReference type="Proteomes" id="UP000190625">
    <property type="component" value="Unassembled WGS sequence"/>
</dbReference>
<dbReference type="PROSITE" id="PS51257">
    <property type="entry name" value="PROKAR_LIPOPROTEIN"/>
    <property type="match status" value="1"/>
</dbReference>
<dbReference type="OrthoDB" id="2112474at2"/>
<accession>A0A1T4LW50</accession>
<reference evidence="2" key="1">
    <citation type="submission" date="2017-02" db="EMBL/GenBank/DDBJ databases">
        <authorList>
            <person name="Varghese N."/>
            <person name="Submissions S."/>
        </authorList>
    </citation>
    <scope>NUCLEOTIDE SEQUENCE [LARGE SCALE GENOMIC DNA]</scope>
    <source>
        <strain evidence="2">ATCC BAA-73</strain>
    </source>
</reference>
<evidence type="ECO:0008006" key="3">
    <source>
        <dbReference type="Google" id="ProtNLM"/>
    </source>
</evidence>
<proteinExistence type="predicted"/>
<dbReference type="AlphaFoldDB" id="A0A1T4LW50"/>
<keyword evidence="2" id="KW-1185">Reference proteome</keyword>
<dbReference type="EMBL" id="FUWM01000009">
    <property type="protein sequence ID" value="SJZ58963.1"/>
    <property type="molecule type" value="Genomic_DNA"/>
</dbReference>
<gene>
    <name evidence="1" type="ORF">SAMN02745118_01273</name>
</gene>
<sequence length="106" mass="12032">MKRKTILLVILLLGLSIIISGCNGRGNLKVVVYDQQQNLMDDVYIGVYTSSYEKRIRFAYTHHGQAEFPGLSSGTYSLKVIGENLNENLKIHIKNQETRYIKITAN</sequence>
<organism evidence="1 2">
    <name type="scientific">Selenihalanaerobacter shriftii</name>
    <dbReference type="NCBI Taxonomy" id="142842"/>
    <lineage>
        <taxon>Bacteria</taxon>
        <taxon>Bacillati</taxon>
        <taxon>Bacillota</taxon>
        <taxon>Clostridia</taxon>
        <taxon>Halanaerobiales</taxon>
        <taxon>Halobacteroidaceae</taxon>
        <taxon>Selenihalanaerobacter</taxon>
    </lineage>
</organism>
<name>A0A1T4LW50_9FIRM</name>